<organism evidence="2 3">
    <name type="scientific">Haloarcula nitratireducens</name>
    <dbReference type="NCBI Taxonomy" id="2487749"/>
    <lineage>
        <taxon>Archaea</taxon>
        <taxon>Methanobacteriati</taxon>
        <taxon>Methanobacteriota</taxon>
        <taxon>Stenosarchaea group</taxon>
        <taxon>Halobacteria</taxon>
        <taxon>Halobacteriales</taxon>
        <taxon>Haloarculaceae</taxon>
        <taxon>Haloarcula</taxon>
    </lineage>
</organism>
<protein>
    <submittedName>
        <fullName evidence="2">TIGR00341 family protein</fullName>
    </submittedName>
</protein>
<evidence type="ECO:0000256" key="1">
    <source>
        <dbReference type="SAM" id="Phobius"/>
    </source>
</evidence>
<dbReference type="Proteomes" id="UP001430455">
    <property type="component" value="Unassembled WGS sequence"/>
</dbReference>
<keyword evidence="1" id="KW-0472">Membrane</keyword>
<accession>A0AAW4PBR3</accession>
<dbReference type="InterPro" id="IPR005240">
    <property type="entry name" value="DUF389"/>
</dbReference>
<keyword evidence="1" id="KW-1133">Transmembrane helix</keyword>
<dbReference type="AlphaFoldDB" id="A0AAW4PBR3"/>
<evidence type="ECO:0000313" key="3">
    <source>
        <dbReference type="Proteomes" id="UP001430455"/>
    </source>
</evidence>
<dbReference type="PANTHER" id="PTHR20992:SF9">
    <property type="entry name" value="AT15442P-RELATED"/>
    <property type="match status" value="1"/>
</dbReference>
<feature type="transmembrane region" description="Helical" evidence="1">
    <location>
        <begin position="99"/>
        <end position="118"/>
    </location>
</feature>
<sequence>MAVLDEENIEHIAAAERDESDAIILYFPLPDGAVEKVMDRLYDAGLDEDAFTIITDIQSATTPTFDELESQYTQGPDDEVGLSHATLRANAREVTPGRAMFVTFAALSAIVAAAGLMLDSAIVIVGAMVISPFAGSALSASVGAVIGDYPSILDSIKSQLLGLVVAVTAATAAAAVFRWGYLVPPNLAIQNISQVSAFSIPIVLTYVIAIFAGAAGALALATDLDVSLAGVAVAAAIVPAAAAVGIGVVWREPTVIFGATVLLLMNLLLINLSAYVSLTLFGYRASPSKRLSEYVSVDARTIGYAVVGAVVAVALLGAIVSTYQYLAFVETTNHNVEDVLTQQRYDELELIDVRTDYGAQLIRKGDSDTVSIVVGRTSDREYASLSATLQRAIAEDTLREVTVEVQFTDYQRTGPAAAQSSLGVGRTSGYRAV</sequence>
<feature type="transmembrane region" description="Helical" evidence="1">
    <location>
        <begin position="200"/>
        <end position="221"/>
    </location>
</feature>
<feature type="transmembrane region" description="Helical" evidence="1">
    <location>
        <begin position="302"/>
        <end position="326"/>
    </location>
</feature>
<feature type="transmembrane region" description="Helical" evidence="1">
    <location>
        <begin position="124"/>
        <end position="147"/>
    </location>
</feature>
<name>A0AAW4PBR3_9EURY</name>
<feature type="transmembrane region" description="Helical" evidence="1">
    <location>
        <begin position="256"/>
        <end position="281"/>
    </location>
</feature>
<dbReference type="Pfam" id="PF04087">
    <property type="entry name" value="DUF389"/>
    <property type="match status" value="1"/>
</dbReference>
<proteinExistence type="predicted"/>
<dbReference type="PANTHER" id="PTHR20992">
    <property type="entry name" value="AT15442P-RELATED"/>
    <property type="match status" value="1"/>
</dbReference>
<keyword evidence="1" id="KW-0812">Transmembrane</keyword>
<evidence type="ECO:0000313" key="2">
    <source>
        <dbReference type="EMBL" id="MBX0294920.1"/>
    </source>
</evidence>
<reference evidence="2 3" key="1">
    <citation type="submission" date="2021-06" db="EMBL/GenBank/DDBJ databases">
        <title>Halomicroarcula sp. a new haloarchaeum isolated from saline soil.</title>
        <authorList>
            <person name="Duran-Viseras A."/>
            <person name="Sanchez-Porro C."/>
            <person name="Ventosa A."/>
        </authorList>
    </citation>
    <scope>NUCLEOTIDE SEQUENCE [LARGE SCALE GENOMIC DNA]</scope>
    <source>
        <strain evidence="2 3">F27</strain>
    </source>
</reference>
<feature type="transmembrane region" description="Helical" evidence="1">
    <location>
        <begin position="159"/>
        <end position="180"/>
    </location>
</feature>
<comment type="caution">
    <text evidence="2">The sequence shown here is derived from an EMBL/GenBank/DDBJ whole genome shotgun (WGS) entry which is preliminary data.</text>
</comment>
<dbReference type="EMBL" id="RKLT01000002">
    <property type="protein sequence ID" value="MBX0294920.1"/>
    <property type="molecule type" value="Genomic_DNA"/>
</dbReference>
<dbReference type="NCBIfam" id="TIGR00341">
    <property type="entry name" value="TIGR00341 family protein"/>
    <property type="match status" value="1"/>
</dbReference>
<feature type="transmembrane region" description="Helical" evidence="1">
    <location>
        <begin position="228"/>
        <end position="250"/>
    </location>
</feature>
<gene>
    <name evidence="2" type="ORF">EGH23_08525</name>
</gene>
<keyword evidence="3" id="KW-1185">Reference proteome</keyword>